<evidence type="ECO:0000313" key="2">
    <source>
        <dbReference type="EMBL" id="SVB91153.1"/>
    </source>
</evidence>
<evidence type="ECO:0000256" key="1">
    <source>
        <dbReference type="SAM" id="MobiDB-lite"/>
    </source>
</evidence>
<feature type="region of interest" description="Disordered" evidence="1">
    <location>
        <begin position="1"/>
        <end position="25"/>
    </location>
</feature>
<dbReference type="AlphaFoldDB" id="A0A382HX04"/>
<accession>A0A382HX04</accession>
<feature type="compositionally biased region" description="Basic and acidic residues" evidence="1">
    <location>
        <begin position="1"/>
        <end position="15"/>
    </location>
</feature>
<sequence length="25" mass="2909">MAELLEKLQNREGKNHLQLLSSKKT</sequence>
<reference evidence="2" key="1">
    <citation type="submission" date="2018-05" db="EMBL/GenBank/DDBJ databases">
        <authorList>
            <person name="Lanie J.A."/>
            <person name="Ng W.-L."/>
            <person name="Kazmierczak K.M."/>
            <person name="Andrzejewski T.M."/>
            <person name="Davidsen T.M."/>
            <person name="Wayne K.J."/>
            <person name="Tettelin H."/>
            <person name="Glass J.I."/>
            <person name="Rusch D."/>
            <person name="Podicherti R."/>
            <person name="Tsui H.-C.T."/>
            <person name="Winkler M.E."/>
        </authorList>
    </citation>
    <scope>NUCLEOTIDE SEQUENCE</scope>
</reference>
<dbReference type="EMBL" id="UINC01063476">
    <property type="protein sequence ID" value="SVB91153.1"/>
    <property type="molecule type" value="Genomic_DNA"/>
</dbReference>
<proteinExistence type="predicted"/>
<organism evidence="2">
    <name type="scientific">marine metagenome</name>
    <dbReference type="NCBI Taxonomy" id="408172"/>
    <lineage>
        <taxon>unclassified sequences</taxon>
        <taxon>metagenomes</taxon>
        <taxon>ecological metagenomes</taxon>
    </lineage>
</organism>
<name>A0A382HX04_9ZZZZ</name>
<protein>
    <submittedName>
        <fullName evidence="2">Uncharacterized protein</fullName>
    </submittedName>
</protein>
<gene>
    <name evidence="2" type="ORF">METZ01_LOCUS244007</name>
</gene>